<evidence type="ECO:0000256" key="1">
    <source>
        <dbReference type="SAM" id="MobiDB-lite"/>
    </source>
</evidence>
<evidence type="ECO:0000256" key="2">
    <source>
        <dbReference type="SAM" id="Phobius"/>
    </source>
</evidence>
<feature type="transmembrane region" description="Helical" evidence="2">
    <location>
        <begin position="756"/>
        <end position="775"/>
    </location>
</feature>
<evidence type="ECO:0000313" key="4">
    <source>
        <dbReference type="EMBL" id="GMI21968.1"/>
    </source>
</evidence>
<feature type="transmembrane region" description="Helical" evidence="2">
    <location>
        <begin position="721"/>
        <end position="744"/>
    </location>
</feature>
<keyword evidence="2" id="KW-0472">Membrane</keyword>
<keyword evidence="5" id="KW-1185">Reference proteome</keyword>
<keyword evidence="2" id="KW-1133">Transmembrane helix</keyword>
<dbReference type="EMBL" id="BRYA01000540">
    <property type="protein sequence ID" value="GMI21968.1"/>
    <property type="molecule type" value="Genomic_DNA"/>
</dbReference>
<feature type="domain" description="Glutamine amidotransferase type-2" evidence="3">
    <location>
        <begin position="1"/>
        <end position="372"/>
    </location>
</feature>
<dbReference type="SUPFAM" id="SSF56235">
    <property type="entry name" value="N-terminal nucleophile aminohydrolases (Ntn hydrolases)"/>
    <property type="match status" value="1"/>
</dbReference>
<evidence type="ECO:0000259" key="3">
    <source>
        <dbReference type="PROSITE" id="PS51278"/>
    </source>
</evidence>
<sequence>MTEIRGGQSVGLASLHPSPPSPPKCIRTREVVTKRGTGSGLIVPSHTRKCISSRTDPQSGHVYLGHLRFATSSRNLRSECHPHEWGKRTWCKVWSYSPLHPGSSTCTWTSRRTWHGCVLTHNGDFNGLRLYDGLVPQSSLANYLNNVLRTNVEVGSDSAKIAGWFELMATKGSWLKSCRKGWAMGVAKHENDVCGGRDLSTSTEGNTSPGPRTLKSWEEGFEEVWDDWRGKVVGGNAKDGLGDFEIEVWKLFSSSKQRFNILRWEDFQIKSFISTTITSFLTSDLMSTMSSFLRVASGSFGLAVSSGVECDAVVLAALGQPMSVSWSPNCPAVLYGSEANAVKVPVTRDGRGLDFMYDLDDHYGEAVRVGKDNGNGFWEEVCFGEGNTAVGGARTPVKVDVGGGVMLFDNLSGMQELNEVVEKWKRVEGVEDIATGDIVGKDIDDIPGVIKEVAREWAKTRSDCKDVADDFFYLLADSIRRHNKQDLEGHRGIDILVTGIESSLWLGEQFAADLHMVFPGVRVECVSSNKLLGALEEVPRMVHFCGYNRIRGDEIRRDRPVVLCISQSGQTFATLHCTRQLLSLLASCDTDSRGNVFILTGQKESKMRDAIMEGGAGIRRCMHNHSGVRLAEPSTVAVCAMHATLSEFLLMLCQYASLTPFPTKLAVGREDIIDFRDLLDDGMEGIKEIIEGDAGEKLRNQGIMWGKHITEPWRCMVLSGAYILATVISGYPLFYLVMVFPFGADSDALVYIARTLDALLYIFLPKLLSYLLRWWENRTLLARHGKRTLVICDVPYVQKNLENYVSKMFALSYSFLGLEVHGVEAHDDMVHRFTHRVARGVLMALGRPDGTVLSLMKTEQTIMLAAKQAAFVENMGVGPEIFTLGHNNVQSSIAVNHVCLKCFRRKFLSESLYEAALNAQAGMGTFSSDEFETITTSIMDSMYTSAMKLGPAYPRSICAVGIIYAGEGRGALSSIYEEKTEEEIKAYERPHLGSDDYAEEILALTASKTSDTKEESNSMTTKKKSAISSILTPTYMGNKKIEIPTPATTSDMDKDPLKGSKHATPSLSLDARYSFAMKLPPNIRRKLDKCQPIEHLFESRVASFERYVGFLVTFHSMAKHASKPWLLPSWDISRSQSNLRVATTACPVSVEEDDYGEDFTIYEGSVDLDMSRHVIEENKKQLSVSTEGIGGGIDTAPFFPTSTVATEEEIEIGEVDYVGRKNSKSGGGGGGGDASEDSGRGLGGVMKRIQSLGQLSRL</sequence>
<dbReference type="InterPro" id="IPR029055">
    <property type="entry name" value="Ntn_hydrolases_N"/>
</dbReference>
<feature type="region of interest" description="Disordered" evidence="1">
    <location>
        <begin position="1"/>
        <end position="26"/>
    </location>
</feature>
<dbReference type="PROSITE" id="PS51278">
    <property type="entry name" value="GATASE_TYPE_2"/>
    <property type="match status" value="1"/>
</dbReference>
<dbReference type="InterPro" id="IPR017932">
    <property type="entry name" value="GATase_2_dom"/>
</dbReference>
<reference evidence="5" key="1">
    <citation type="journal article" date="2023" name="Commun. Biol.">
        <title>Genome analysis of Parmales, the sister group of diatoms, reveals the evolutionary specialization of diatoms from phago-mixotrophs to photoautotrophs.</title>
        <authorList>
            <person name="Ban H."/>
            <person name="Sato S."/>
            <person name="Yoshikawa S."/>
            <person name="Yamada K."/>
            <person name="Nakamura Y."/>
            <person name="Ichinomiya M."/>
            <person name="Sato N."/>
            <person name="Blanc-Mathieu R."/>
            <person name="Endo H."/>
            <person name="Kuwata A."/>
            <person name="Ogata H."/>
        </authorList>
    </citation>
    <scope>NUCLEOTIDE SEQUENCE [LARGE SCALE GENOMIC DNA]</scope>
</reference>
<gene>
    <name evidence="4" type="ORF">TrCOL_g6575</name>
</gene>
<name>A0A9W7FVC8_9STRA</name>
<dbReference type="AlphaFoldDB" id="A0A9W7FVC8"/>
<dbReference type="OrthoDB" id="40822at2759"/>
<protein>
    <recommendedName>
        <fullName evidence="3">Glutamine amidotransferase type-2 domain-containing protein</fullName>
    </recommendedName>
</protein>
<accession>A0A9W7FVC8</accession>
<dbReference type="Gene3D" id="3.60.20.10">
    <property type="entry name" value="Glutamine Phosphoribosylpyrophosphate, subunit 1, domain 1"/>
    <property type="match status" value="1"/>
</dbReference>
<proteinExistence type="predicted"/>
<feature type="region of interest" description="Disordered" evidence="1">
    <location>
        <begin position="1217"/>
        <end position="1258"/>
    </location>
</feature>
<keyword evidence="2" id="KW-0812">Transmembrane</keyword>
<feature type="region of interest" description="Disordered" evidence="1">
    <location>
        <begin position="1044"/>
        <end position="1063"/>
    </location>
</feature>
<evidence type="ECO:0000313" key="5">
    <source>
        <dbReference type="Proteomes" id="UP001165065"/>
    </source>
</evidence>
<dbReference type="Proteomes" id="UP001165065">
    <property type="component" value="Unassembled WGS sequence"/>
</dbReference>
<organism evidence="4 5">
    <name type="scientific">Triparma columacea</name>
    <dbReference type="NCBI Taxonomy" id="722753"/>
    <lineage>
        <taxon>Eukaryota</taxon>
        <taxon>Sar</taxon>
        <taxon>Stramenopiles</taxon>
        <taxon>Ochrophyta</taxon>
        <taxon>Bolidophyceae</taxon>
        <taxon>Parmales</taxon>
        <taxon>Triparmaceae</taxon>
        <taxon>Triparma</taxon>
    </lineage>
</organism>
<comment type="caution">
    <text evidence="4">The sequence shown here is derived from an EMBL/GenBank/DDBJ whole genome shotgun (WGS) entry which is preliminary data.</text>
</comment>